<organism evidence="1 2">
    <name type="scientific">Avena sativa</name>
    <name type="common">Oat</name>
    <dbReference type="NCBI Taxonomy" id="4498"/>
    <lineage>
        <taxon>Eukaryota</taxon>
        <taxon>Viridiplantae</taxon>
        <taxon>Streptophyta</taxon>
        <taxon>Embryophyta</taxon>
        <taxon>Tracheophyta</taxon>
        <taxon>Spermatophyta</taxon>
        <taxon>Magnoliopsida</taxon>
        <taxon>Liliopsida</taxon>
        <taxon>Poales</taxon>
        <taxon>Poaceae</taxon>
        <taxon>BOP clade</taxon>
        <taxon>Pooideae</taxon>
        <taxon>Poodae</taxon>
        <taxon>Poeae</taxon>
        <taxon>Poeae Chloroplast Group 1 (Aveneae type)</taxon>
        <taxon>Aveninae</taxon>
        <taxon>Avena</taxon>
    </lineage>
</organism>
<dbReference type="EnsemblPlants" id="AVESA.00010b.r2.6CG1077640.1">
    <property type="protein sequence ID" value="AVESA.00010b.r2.6CG1077640.1.CDS"/>
    <property type="gene ID" value="AVESA.00010b.r2.6CG1077640"/>
</dbReference>
<protein>
    <submittedName>
        <fullName evidence="1">Uncharacterized protein</fullName>
    </submittedName>
</protein>
<sequence length="248" mass="28947">MAQRFYGIRDGVPEFTYENHGPKFDWLQNYQIQKFGYPVVSMTEPQITCSLEAYLMWLLGKVMFTENHVSTISACYIRYARENTEATCQNDITQWSWSFVVLAATYQGMCAGCTLTKERSALLGCPLLPQLWSWERFPISRPEVAKNQAVIISGQAPVVYESDLLFDHERIDMPTFGTHWTHRKVTRRYPAFSEQFDTLKEESVLWELYMTTKTAARYSDGLSIMCMIRPKRIYFSEHFCYCFSSKLV</sequence>
<reference evidence="1" key="1">
    <citation type="submission" date="2021-05" db="EMBL/GenBank/DDBJ databases">
        <authorList>
            <person name="Scholz U."/>
            <person name="Mascher M."/>
            <person name="Fiebig A."/>
        </authorList>
    </citation>
    <scope>NUCLEOTIDE SEQUENCE [LARGE SCALE GENOMIC DNA]</scope>
</reference>
<proteinExistence type="predicted"/>
<dbReference type="Proteomes" id="UP001732700">
    <property type="component" value="Chromosome 6C"/>
</dbReference>
<evidence type="ECO:0000313" key="1">
    <source>
        <dbReference type="EnsemblPlants" id="AVESA.00010b.r2.6CG1077640.1.CDS"/>
    </source>
</evidence>
<evidence type="ECO:0000313" key="2">
    <source>
        <dbReference type="Proteomes" id="UP001732700"/>
    </source>
</evidence>
<accession>A0ACD5Z1Y6</accession>
<name>A0ACD5Z1Y6_AVESA</name>
<reference evidence="1" key="2">
    <citation type="submission" date="2025-09" db="UniProtKB">
        <authorList>
            <consortium name="EnsemblPlants"/>
        </authorList>
    </citation>
    <scope>IDENTIFICATION</scope>
</reference>
<keyword evidence="2" id="KW-1185">Reference proteome</keyword>